<dbReference type="Pfam" id="PF00583">
    <property type="entry name" value="Acetyltransf_1"/>
    <property type="match status" value="1"/>
</dbReference>
<dbReference type="AlphaFoldDB" id="A0A1H5HYK2"/>
<dbReference type="Proteomes" id="UP000182725">
    <property type="component" value="Unassembled WGS sequence"/>
</dbReference>
<dbReference type="CDD" id="cd04301">
    <property type="entry name" value="NAT_SF"/>
    <property type="match status" value="1"/>
</dbReference>
<dbReference type="Gene3D" id="3.40.630.30">
    <property type="match status" value="1"/>
</dbReference>
<reference evidence="3 4" key="1">
    <citation type="submission" date="2016-10" db="EMBL/GenBank/DDBJ databases">
        <authorList>
            <person name="de Groot N.N."/>
        </authorList>
    </citation>
    <scope>NUCLEOTIDE SEQUENCE [LARGE SCALE GENOMIC DNA]</scope>
    <source>
        <strain evidence="3 4">DSM 22274</strain>
    </source>
</reference>
<keyword evidence="3" id="KW-0687">Ribonucleoprotein</keyword>
<evidence type="ECO:0000256" key="1">
    <source>
        <dbReference type="ARBA" id="ARBA00022679"/>
    </source>
</evidence>
<evidence type="ECO:0000313" key="3">
    <source>
        <dbReference type="EMBL" id="SEE32894.1"/>
    </source>
</evidence>
<dbReference type="InterPro" id="IPR000182">
    <property type="entry name" value="GNAT_dom"/>
</dbReference>
<dbReference type="EMBL" id="FNTV01000001">
    <property type="protein sequence ID" value="SEE32894.1"/>
    <property type="molecule type" value="Genomic_DNA"/>
</dbReference>
<dbReference type="InterPro" id="IPR050769">
    <property type="entry name" value="NAT_camello-type"/>
</dbReference>
<feature type="domain" description="N-acetyltransferase" evidence="2">
    <location>
        <begin position="11"/>
        <end position="174"/>
    </location>
</feature>
<keyword evidence="3" id="KW-0689">Ribosomal protein</keyword>
<proteinExistence type="predicted"/>
<dbReference type="PROSITE" id="PS51186">
    <property type="entry name" value="GNAT"/>
    <property type="match status" value="1"/>
</dbReference>
<organism evidence="3 4">
    <name type="scientific">Arthrobacter alpinus</name>
    <dbReference type="NCBI Taxonomy" id="656366"/>
    <lineage>
        <taxon>Bacteria</taxon>
        <taxon>Bacillati</taxon>
        <taxon>Actinomycetota</taxon>
        <taxon>Actinomycetes</taxon>
        <taxon>Micrococcales</taxon>
        <taxon>Micrococcaceae</taxon>
        <taxon>Arthrobacter</taxon>
    </lineage>
</organism>
<sequence length="182" mass="19932">MATKTLASDEYLIREAKEPELKEVGEVTYQGFDHHLPGADAPSPERAELLLDAAVRAREGILLVAVQPSSGILVGTATLLRSGSKLSRQARPGEYELRLLAVHPLARRSGLGWKLLKNSADLAAAAGARRLVLDTAVDNHRAQALYVKYGFVRRPERETPRPAPKVQLAVYTLDLYTQEKVA</sequence>
<evidence type="ECO:0000313" key="4">
    <source>
        <dbReference type="Proteomes" id="UP000182725"/>
    </source>
</evidence>
<dbReference type="GO" id="GO:0005840">
    <property type="term" value="C:ribosome"/>
    <property type="evidence" value="ECO:0007669"/>
    <property type="project" value="UniProtKB-KW"/>
</dbReference>
<accession>A0A1H5HYK2</accession>
<dbReference type="InterPro" id="IPR016181">
    <property type="entry name" value="Acyl_CoA_acyltransferase"/>
</dbReference>
<dbReference type="PANTHER" id="PTHR13947">
    <property type="entry name" value="GNAT FAMILY N-ACETYLTRANSFERASE"/>
    <property type="match status" value="1"/>
</dbReference>
<dbReference type="SUPFAM" id="SSF55729">
    <property type="entry name" value="Acyl-CoA N-acyltransferases (Nat)"/>
    <property type="match status" value="1"/>
</dbReference>
<dbReference type="GO" id="GO:0008080">
    <property type="term" value="F:N-acetyltransferase activity"/>
    <property type="evidence" value="ECO:0007669"/>
    <property type="project" value="InterPro"/>
</dbReference>
<name>A0A1H5HYK2_9MICC</name>
<keyword evidence="1" id="KW-0808">Transferase</keyword>
<protein>
    <submittedName>
        <fullName evidence="3">Ribosomal protein S18 acetylase RimI</fullName>
    </submittedName>
</protein>
<dbReference type="RefSeq" id="WP_083360612.1">
    <property type="nucleotide sequence ID" value="NZ_FNTV01000001.1"/>
</dbReference>
<evidence type="ECO:0000259" key="2">
    <source>
        <dbReference type="PROSITE" id="PS51186"/>
    </source>
</evidence>
<dbReference type="PANTHER" id="PTHR13947:SF37">
    <property type="entry name" value="LD18367P"/>
    <property type="match status" value="1"/>
</dbReference>
<gene>
    <name evidence="3" type="ORF">SAMN04489740_1141</name>
</gene>